<dbReference type="Gene3D" id="1.10.220.150">
    <property type="entry name" value="Arf GTPase activating protein"/>
    <property type="match status" value="1"/>
</dbReference>
<dbReference type="InterPro" id="IPR051718">
    <property type="entry name" value="ARF_GTPase-activating"/>
</dbReference>
<dbReference type="GO" id="GO:0005096">
    <property type="term" value="F:GTPase activator activity"/>
    <property type="evidence" value="ECO:0007669"/>
    <property type="project" value="InterPro"/>
</dbReference>
<evidence type="ECO:0000313" key="5">
    <source>
        <dbReference type="Proteomes" id="UP001295423"/>
    </source>
</evidence>
<evidence type="ECO:0000256" key="2">
    <source>
        <dbReference type="SAM" id="MobiDB-lite"/>
    </source>
</evidence>
<reference evidence="4" key="1">
    <citation type="submission" date="2023-08" db="EMBL/GenBank/DDBJ databases">
        <authorList>
            <person name="Audoor S."/>
            <person name="Bilcke G."/>
        </authorList>
    </citation>
    <scope>NUCLEOTIDE SEQUENCE</scope>
</reference>
<dbReference type="InterPro" id="IPR038508">
    <property type="entry name" value="ArfGAP_dom_sf"/>
</dbReference>
<dbReference type="InterPro" id="IPR001164">
    <property type="entry name" value="ArfGAP_dom"/>
</dbReference>
<feature type="domain" description="Arf-GAP" evidence="3">
    <location>
        <begin position="8"/>
        <end position="142"/>
    </location>
</feature>
<organism evidence="4 5">
    <name type="scientific">Cylindrotheca closterium</name>
    <dbReference type="NCBI Taxonomy" id="2856"/>
    <lineage>
        <taxon>Eukaryota</taxon>
        <taxon>Sar</taxon>
        <taxon>Stramenopiles</taxon>
        <taxon>Ochrophyta</taxon>
        <taxon>Bacillariophyta</taxon>
        <taxon>Bacillariophyceae</taxon>
        <taxon>Bacillariophycidae</taxon>
        <taxon>Bacillariales</taxon>
        <taxon>Bacillariaceae</taxon>
        <taxon>Cylindrotheca</taxon>
    </lineage>
</organism>
<keyword evidence="1" id="KW-0479">Metal-binding</keyword>
<dbReference type="GO" id="GO:0005737">
    <property type="term" value="C:cytoplasm"/>
    <property type="evidence" value="ECO:0007669"/>
    <property type="project" value="TreeGrafter"/>
</dbReference>
<feature type="compositionally biased region" description="Basic residues" evidence="2">
    <location>
        <begin position="236"/>
        <end position="259"/>
    </location>
</feature>
<dbReference type="PROSITE" id="PS50115">
    <property type="entry name" value="ARFGAP"/>
    <property type="match status" value="1"/>
</dbReference>
<dbReference type="CDD" id="cd08204">
    <property type="entry name" value="ArfGap"/>
    <property type="match status" value="1"/>
</dbReference>
<dbReference type="AlphaFoldDB" id="A0AAD2FH19"/>
<name>A0AAD2FH19_9STRA</name>
<feature type="region of interest" description="Disordered" evidence="2">
    <location>
        <begin position="225"/>
        <end position="265"/>
    </location>
</feature>
<comment type="caution">
    <text evidence="4">The sequence shown here is derived from an EMBL/GenBank/DDBJ whole genome shotgun (WGS) entry which is preliminary data.</text>
</comment>
<accession>A0AAD2FH19</accession>
<evidence type="ECO:0000313" key="4">
    <source>
        <dbReference type="EMBL" id="CAJ1940074.1"/>
    </source>
</evidence>
<dbReference type="Proteomes" id="UP001295423">
    <property type="component" value="Unassembled WGS sequence"/>
</dbReference>
<dbReference type="SMART" id="SM00105">
    <property type="entry name" value="ArfGap"/>
    <property type="match status" value="1"/>
</dbReference>
<keyword evidence="5" id="KW-1185">Reference proteome</keyword>
<evidence type="ECO:0000256" key="1">
    <source>
        <dbReference type="PROSITE-ProRule" id="PRU00288"/>
    </source>
</evidence>
<dbReference type="GO" id="GO:0008270">
    <property type="term" value="F:zinc ion binding"/>
    <property type="evidence" value="ECO:0007669"/>
    <property type="project" value="UniProtKB-KW"/>
</dbReference>
<dbReference type="PANTHER" id="PTHR45705:SF1">
    <property type="entry name" value="FI20236P1"/>
    <property type="match status" value="1"/>
</dbReference>
<sequence length="265" mass="30044">MTSQKQLKQLLKQLMNEPDNSHCVDCFDKRPTWASILVPPPGAPFTEPMGCFMCYHCSGAHRRMGTHICFVRSTNLDEWKVKEINAMQRGGNKAVNAFFEATLKDKTNKPDKNTDLEPRSEFIYQKYQHRRWYDASRNSNESPANVAGFDPFSNQENAFGDEDLFANIGSQEFASVGNLNDTFGDNPKSPGVFGDFSAKARVSLISNLESKEFKANVLDDIAHLDIGDDPMSPQPKPKRISMRDKLKRTSSKSRPKRRLSKEMEL</sequence>
<gene>
    <name evidence="4" type="ORF">CYCCA115_LOCUS6858</name>
</gene>
<protein>
    <recommendedName>
        <fullName evidence="3">Arf-GAP domain-containing protein</fullName>
    </recommendedName>
</protein>
<dbReference type="SUPFAM" id="SSF57863">
    <property type="entry name" value="ArfGap/RecO-like zinc finger"/>
    <property type="match status" value="1"/>
</dbReference>
<dbReference type="EMBL" id="CAKOGP040000890">
    <property type="protein sequence ID" value="CAJ1940074.1"/>
    <property type="molecule type" value="Genomic_DNA"/>
</dbReference>
<keyword evidence="1" id="KW-0863">Zinc-finger</keyword>
<dbReference type="InterPro" id="IPR037278">
    <property type="entry name" value="ARFGAP/RecO"/>
</dbReference>
<dbReference type="Pfam" id="PF01412">
    <property type="entry name" value="ArfGap"/>
    <property type="match status" value="1"/>
</dbReference>
<dbReference type="PRINTS" id="PR00405">
    <property type="entry name" value="REVINTRACTNG"/>
</dbReference>
<dbReference type="PANTHER" id="PTHR45705">
    <property type="entry name" value="FI20236P1"/>
    <property type="match status" value="1"/>
</dbReference>
<evidence type="ECO:0000259" key="3">
    <source>
        <dbReference type="PROSITE" id="PS50115"/>
    </source>
</evidence>
<proteinExistence type="predicted"/>
<keyword evidence="1" id="KW-0862">Zinc</keyword>